<gene>
    <name evidence="1" type="ORF">F989_02171</name>
</gene>
<reference evidence="1 2" key="1">
    <citation type="submission" date="2013-02" db="EMBL/GenBank/DDBJ databases">
        <title>The Genome Sequence of Acinetobacter parvus NIPH 1103.</title>
        <authorList>
            <consortium name="The Broad Institute Genome Sequencing Platform"/>
            <consortium name="The Broad Institute Genome Sequencing Center for Infectious Disease"/>
            <person name="Cerqueira G."/>
            <person name="Feldgarden M."/>
            <person name="Courvalin P."/>
            <person name="Perichon B."/>
            <person name="Grillot-Courvalin C."/>
            <person name="Clermont D."/>
            <person name="Rocha E."/>
            <person name="Yoon E.-J."/>
            <person name="Nemec A."/>
            <person name="Walker B."/>
            <person name="Young S.K."/>
            <person name="Zeng Q."/>
            <person name="Gargeya S."/>
            <person name="Fitzgerald M."/>
            <person name="Haas B."/>
            <person name="Abouelleil A."/>
            <person name="Alvarado L."/>
            <person name="Arachchi H.M."/>
            <person name="Berlin A.M."/>
            <person name="Chapman S.B."/>
            <person name="Dewar J."/>
            <person name="Goldberg J."/>
            <person name="Griggs A."/>
            <person name="Gujja S."/>
            <person name="Hansen M."/>
            <person name="Howarth C."/>
            <person name="Imamovic A."/>
            <person name="Larimer J."/>
            <person name="McCowan C."/>
            <person name="Murphy C."/>
            <person name="Neiman D."/>
            <person name="Pearson M."/>
            <person name="Priest M."/>
            <person name="Roberts A."/>
            <person name="Saif S."/>
            <person name="Shea T."/>
            <person name="Sisk P."/>
            <person name="Sykes S."/>
            <person name="Wortman J."/>
            <person name="Nusbaum C."/>
            <person name="Birren B."/>
        </authorList>
    </citation>
    <scope>NUCLEOTIDE SEQUENCE [LARGE SCALE GENOMIC DNA]</scope>
    <source>
        <strain evidence="1 2">NIPH 1103</strain>
    </source>
</reference>
<protein>
    <submittedName>
        <fullName evidence="1">Uncharacterized protein</fullName>
    </submittedName>
</protein>
<organism evidence="1 2">
    <name type="scientific">Acinetobacter parvus NIPH 1103</name>
    <dbReference type="NCBI Taxonomy" id="1217671"/>
    <lineage>
        <taxon>Bacteria</taxon>
        <taxon>Pseudomonadati</taxon>
        <taxon>Pseudomonadota</taxon>
        <taxon>Gammaproteobacteria</taxon>
        <taxon>Moraxellales</taxon>
        <taxon>Moraxellaceae</taxon>
        <taxon>Acinetobacter</taxon>
    </lineage>
</organism>
<accession>N8RGM4</accession>
<evidence type="ECO:0000313" key="1">
    <source>
        <dbReference type="EMBL" id="ENU32724.1"/>
    </source>
</evidence>
<sequence length="66" mass="7798">MGGWDAEKDKQFQWLKQRNSYGANTPCLKRAYAQRQLQLDQLLQDRVVESWAILMVARIKKFSPKD</sequence>
<name>N8RGM4_9GAMM</name>
<dbReference type="AlphaFoldDB" id="N8RGM4"/>
<comment type="caution">
    <text evidence="1">The sequence shown here is derived from an EMBL/GenBank/DDBJ whole genome shotgun (WGS) entry which is preliminary data.</text>
</comment>
<evidence type="ECO:0000313" key="2">
    <source>
        <dbReference type="Proteomes" id="UP000018426"/>
    </source>
</evidence>
<dbReference type="Proteomes" id="UP000018426">
    <property type="component" value="Unassembled WGS sequence"/>
</dbReference>
<dbReference type="PATRIC" id="fig|1217671.3.peg.2136"/>
<dbReference type="HOGENOM" id="CLU_205643_0_0_6"/>
<proteinExistence type="predicted"/>
<dbReference type="EMBL" id="APOL01000038">
    <property type="protein sequence ID" value="ENU32724.1"/>
    <property type="molecule type" value="Genomic_DNA"/>
</dbReference>
<dbReference type="STRING" id="134533.GCA_001485085_00036"/>